<feature type="compositionally biased region" description="Acidic residues" evidence="3">
    <location>
        <begin position="49"/>
        <end position="58"/>
    </location>
</feature>
<accession>A0ABP0U4C2</accession>
<dbReference type="InterPro" id="IPR009072">
    <property type="entry name" value="Histone-fold"/>
</dbReference>
<comment type="subcellular location">
    <subcellularLocation>
        <location evidence="1">Nucleus</location>
    </subcellularLocation>
</comment>
<dbReference type="SUPFAM" id="SSF47113">
    <property type="entry name" value="Histone-fold"/>
    <property type="match status" value="1"/>
</dbReference>
<dbReference type="InterPro" id="IPR003958">
    <property type="entry name" value="CBFA_NFYB_domain"/>
</dbReference>
<dbReference type="PANTHER" id="PTHR10252:SF93">
    <property type="entry name" value="DNA POLYMERASE II SUBUNIT B3-1"/>
    <property type="match status" value="1"/>
</dbReference>
<dbReference type="Proteomes" id="UP001497512">
    <property type="component" value="Chromosome 19"/>
</dbReference>
<evidence type="ECO:0000256" key="3">
    <source>
        <dbReference type="SAM" id="MobiDB-lite"/>
    </source>
</evidence>
<evidence type="ECO:0000313" key="5">
    <source>
        <dbReference type="EMBL" id="CAK9212573.1"/>
    </source>
</evidence>
<evidence type="ECO:0000256" key="1">
    <source>
        <dbReference type="ARBA" id="ARBA00004123"/>
    </source>
</evidence>
<name>A0ABP0U4C2_9BRYO</name>
<feature type="region of interest" description="Disordered" evidence="3">
    <location>
        <begin position="1"/>
        <end position="73"/>
    </location>
</feature>
<keyword evidence="2" id="KW-0539">Nucleus</keyword>
<dbReference type="InterPro" id="IPR050568">
    <property type="entry name" value="Transcr_DNA_Rep_Reg"/>
</dbReference>
<dbReference type="Gene3D" id="1.10.20.10">
    <property type="entry name" value="Histone, subunit A"/>
    <property type="match status" value="1"/>
</dbReference>
<feature type="domain" description="Transcription factor CBF/NF-Y/archaeal histone" evidence="4">
    <location>
        <begin position="85"/>
        <end position="145"/>
    </location>
</feature>
<gene>
    <name evidence="5" type="ORF">CSSPTR1EN2_LOCUS11304</name>
</gene>
<dbReference type="EMBL" id="OZ019911">
    <property type="protein sequence ID" value="CAK9212573.1"/>
    <property type="molecule type" value="Genomic_DNA"/>
</dbReference>
<dbReference type="PANTHER" id="PTHR10252">
    <property type="entry name" value="HISTONE-LIKE TRANSCRIPTION FACTOR CCAAT-RELATED"/>
    <property type="match status" value="1"/>
</dbReference>
<keyword evidence="6" id="KW-1185">Reference proteome</keyword>
<proteinExistence type="predicted"/>
<sequence length="178" mass="19493">METSFTESDSEESGRELPSSAAAEEEEEEEEKTENGGYSHEENGNSNSNDDDDGDGDDGTTTMSRSFVVGGGRTSKSASVFSLAFPISRVRKLVKSDGDIQWVGVEAGFLIAKAAELFLEKFVEDAFDRMQESHRNSITYSDLSSHVVSTERLEFLSDFVPEKVLVSSILPSKALMEN</sequence>
<organism evidence="5 6">
    <name type="scientific">Sphagnum troendelagicum</name>
    <dbReference type="NCBI Taxonomy" id="128251"/>
    <lineage>
        <taxon>Eukaryota</taxon>
        <taxon>Viridiplantae</taxon>
        <taxon>Streptophyta</taxon>
        <taxon>Embryophyta</taxon>
        <taxon>Bryophyta</taxon>
        <taxon>Sphagnophytina</taxon>
        <taxon>Sphagnopsida</taxon>
        <taxon>Sphagnales</taxon>
        <taxon>Sphagnaceae</taxon>
        <taxon>Sphagnum</taxon>
    </lineage>
</organism>
<protein>
    <recommendedName>
        <fullName evidence="4">Transcription factor CBF/NF-Y/archaeal histone domain-containing protein</fullName>
    </recommendedName>
</protein>
<feature type="compositionally biased region" description="Acidic residues" evidence="3">
    <location>
        <begin position="23"/>
        <end position="32"/>
    </location>
</feature>
<evidence type="ECO:0000313" key="6">
    <source>
        <dbReference type="Proteomes" id="UP001497512"/>
    </source>
</evidence>
<dbReference type="Pfam" id="PF00808">
    <property type="entry name" value="CBFD_NFYB_HMF"/>
    <property type="match status" value="1"/>
</dbReference>
<dbReference type="CDD" id="cd23645">
    <property type="entry name" value="HFD_Dpb3-like"/>
    <property type="match status" value="1"/>
</dbReference>
<evidence type="ECO:0000259" key="4">
    <source>
        <dbReference type="Pfam" id="PF00808"/>
    </source>
</evidence>
<reference evidence="5" key="1">
    <citation type="submission" date="2024-02" db="EMBL/GenBank/DDBJ databases">
        <authorList>
            <consortium name="ELIXIR-Norway"/>
            <consortium name="Elixir Norway"/>
        </authorList>
    </citation>
    <scope>NUCLEOTIDE SEQUENCE</scope>
</reference>
<evidence type="ECO:0000256" key="2">
    <source>
        <dbReference type="ARBA" id="ARBA00023242"/>
    </source>
</evidence>